<evidence type="ECO:0000256" key="1">
    <source>
        <dbReference type="ARBA" id="ARBA00022795"/>
    </source>
</evidence>
<keyword evidence="3" id="KW-0966">Cell projection</keyword>
<dbReference type="InterPro" id="IPR036679">
    <property type="entry name" value="FlgN-like_sf"/>
</dbReference>
<sequence>MSSVTNIISELESLNKIYEELLSTAQSKKVAIINNDITELTQLMTRENRLLKQTEHIEELRKESLMALLEEKGIRTKLNLNISEVSRLVFDPKERKDLLEIRDTLVRNTQQLKKENEIIHQLIEQSMQFIDFSLNILVDTEDELIYQNPAQHSSQFKKSNQFFDTKA</sequence>
<keyword evidence="3" id="KW-0969">Cilium</keyword>
<feature type="coiled-coil region" evidence="2">
    <location>
        <begin position="8"/>
        <end position="63"/>
    </location>
</feature>
<dbReference type="GO" id="GO:0044780">
    <property type="term" value="P:bacterial-type flagellum assembly"/>
    <property type="evidence" value="ECO:0007669"/>
    <property type="project" value="InterPro"/>
</dbReference>
<name>A0A9X1WPM3_9BACL</name>
<dbReference type="SUPFAM" id="SSF140566">
    <property type="entry name" value="FlgN-like"/>
    <property type="match status" value="1"/>
</dbReference>
<gene>
    <name evidence="3" type="ORF">MUG84_13560</name>
</gene>
<proteinExistence type="predicted"/>
<dbReference type="Gene3D" id="1.20.58.300">
    <property type="entry name" value="FlgN-like"/>
    <property type="match status" value="1"/>
</dbReference>
<dbReference type="EMBL" id="JALIRP010000005">
    <property type="protein sequence ID" value="MCJ8012759.1"/>
    <property type="molecule type" value="Genomic_DNA"/>
</dbReference>
<reference evidence="3" key="1">
    <citation type="submission" date="2022-04" db="EMBL/GenBank/DDBJ databases">
        <title>Paenibacillus mangrovi sp. nov., a novel endophytic bacterium isolated from bark of Kandelia candel.</title>
        <authorList>
            <person name="Tuo L."/>
        </authorList>
    </citation>
    <scope>NUCLEOTIDE SEQUENCE</scope>
    <source>
        <strain evidence="3">KQZ6P-2</strain>
    </source>
</reference>
<dbReference type="RefSeq" id="WP_244725586.1">
    <property type="nucleotide sequence ID" value="NZ_JALIRP010000005.1"/>
</dbReference>
<keyword evidence="2" id="KW-0175">Coiled coil</keyword>
<comment type="caution">
    <text evidence="3">The sequence shown here is derived from an EMBL/GenBank/DDBJ whole genome shotgun (WGS) entry which is preliminary data.</text>
</comment>
<dbReference type="Proteomes" id="UP001139347">
    <property type="component" value="Unassembled WGS sequence"/>
</dbReference>
<evidence type="ECO:0000256" key="2">
    <source>
        <dbReference type="SAM" id="Coils"/>
    </source>
</evidence>
<dbReference type="InterPro" id="IPR007809">
    <property type="entry name" value="FlgN-like"/>
</dbReference>
<organism evidence="3 4">
    <name type="scientific">Paenibacillus mangrovi</name>
    <dbReference type="NCBI Taxonomy" id="2931978"/>
    <lineage>
        <taxon>Bacteria</taxon>
        <taxon>Bacillati</taxon>
        <taxon>Bacillota</taxon>
        <taxon>Bacilli</taxon>
        <taxon>Bacillales</taxon>
        <taxon>Paenibacillaceae</taxon>
        <taxon>Paenibacillus</taxon>
    </lineage>
</organism>
<evidence type="ECO:0000313" key="4">
    <source>
        <dbReference type="Proteomes" id="UP001139347"/>
    </source>
</evidence>
<keyword evidence="4" id="KW-1185">Reference proteome</keyword>
<keyword evidence="1" id="KW-1005">Bacterial flagellum biogenesis</keyword>
<dbReference type="AlphaFoldDB" id="A0A9X1WPM3"/>
<accession>A0A9X1WPM3</accession>
<evidence type="ECO:0000313" key="3">
    <source>
        <dbReference type="EMBL" id="MCJ8012759.1"/>
    </source>
</evidence>
<keyword evidence="3" id="KW-0282">Flagellum</keyword>
<dbReference type="Pfam" id="PF05130">
    <property type="entry name" value="FlgN"/>
    <property type="match status" value="1"/>
</dbReference>
<protein>
    <submittedName>
        <fullName evidence="3">Flagellar protein FlgN</fullName>
    </submittedName>
</protein>